<evidence type="ECO:0000313" key="1">
    <source>
        <dbReference type="EMBL" id="OOL81469.1"/>
    </source>
</evidence>
<organism evidence="1 2">
    <name type="scientific">Dolosigranulum pigrum</name>
    <dbReference type="NCBI Taxonomy" id="29394"/>
    <lineage>
        <taxon>Bacteria</taxon>
        <taxon>Bacillati</taxon>
        <taxon>Bacillota</taxon>
        <taxon>Bacilli</taxon>
        <taxon>Lactobacillales</taxon>
        <taxon>Carnobacteriaceae</taxon>
        <taxon>Dolosigranulum</taxon>
    </lineage>
</organism>
<dbReference type="Pfam" id="PF19866">
    <property type="entry name" value="DUF6339"/>
    <property type="match status" value="1"/>
</dbReference>
<dbReference type="InterPro" id="IPR045920">
    <property type="entry name" value="DUF6339"/>
</dbReference>
<protein>
    <submittedName>
        <fullName evidence="1">Uncharacterized protein</fullName>
    </submittedName>
</protein>
<accession>A0A1S8KP02</accession>
<gene>
    <name evidence="1" type="ORF">BWX42_06820</name>
</gene>
<comment type="caution">
    <text evidence="1">The sequence shown here is derived from an EMBL/GenBank/DDBJ whole genome shotgun (WGS) entry which is preliminary data.</text>
</comment>
<sequence length="226" mass="26603">MLNWPMYTVETAKNDFEKLTVDNCTAVSLNNQFEPLREALLKANDDIFDEYNFDYGNGIDDHKYLFDLNFGLALYKIMNEIAQFSVREATNDDIWRFISVKVIPDIVHARWGLNKDRYYHLNRRIWLKQLWWYIHLSWRGSVVETKEILKDNTTDTIMNLVERPGLGYNIDLYRELMKQYANIGDSSRQVLRQVMILNTARMKNISPELTPGGIEGYISSLFETVL</sequence>
<name>A0A1S8KP02_9LACT</name>
<dbReference type="AlphaFoldDB" id="A0A1S8KP02"/>
<dbReference type="Proteomes" id="UP000190409">
    <property type="component" value="Unassembled WGS sequence"/>
</dbReference>
<proteinExistence type="predicted"/>
<dbReference type="EMBL" id="MUYF01000003">
    <property type="protein sequence ID" value="OOL81469.1"/>
    <property type="molecule type" value="Genomic_DNA"/>
</dbReference>
<reference evidence="1 2" key="1">
    <citation type="submission" date="2017-01" db="EMBL/GenBank/DDBJ databases">
        <title>Complete Genome Sequence of Dolosigranulum pigrum isolated from a Patient with interstitial lung disease.</title>
        <authorList>
            <person name="Mukhopadhyay R."/>
            <person name="Joaquin J."/>
            <person name="Hogue R."/>
            <person name="Fitzgerald S."/>
            <person name="Jospin G."/>
            <person name="Eisen J.A."/>
            <person name="Chaturvedi V."/>
        </authorList>
    </citation>
    <scope>NUCLEOTIDE SEQUENCE [LARGE SCALE GENOMIC DNA]</scope>
    <source>
        <strain evidence="1 2">15S00348</strain>
    </source>
</reference>
<evidence type="ECO:0000313" key="2">
    <source>
        <dbReference type="Proteomes" id="UP000190409"/>
    </source>
</evidence>